<sequence length="208" mass="22840">MTVSPTFQMVISCLKGAGYQSVSTPFRVASVEFDFPAALRGDTKRSNDLVLAFDLTEQMGETPNVKRIRQKVEALGRALDITQSKLVLTAILVGNAESNEVDELAETCRVLTVEEAQQDVPDSSGTDDTSWISDRIRVLLPLVLPRYTEGPQISGLSALDELKATAEKSLDKKFVEDILLASEHGEEAVVDRFVQTIERAILQEGQDN</sequence>
<keyword evidence="2" id="KW-1185">Reference proteome</keyword>
<name>A0ABV7GPI7_9RHOB</name>
<dbReference type="Proteomes" id="UP001595632">
    <property type="component" value="Unassembled WGS sequence"/>
</dbReference>
<organism evidence="1 2">
    <name type="scientific">Psychromarinibacter halotolerans</name>
    <dbReference type="NCBI Taxonomy" id="1775175"/>
    <lineage>
        <taxon>Bacteria</taxon>
        <taxon>Pseudomonadati</taxon>
        <taxon>Pseudomonadota</taxon>
        <taxon>Alphaproteobacteria</taxon>
        <taxon>Rhodobacterales</taxon>
        <taxon>Paracoccaceae</taxon>
        <taxon>Psychromarinibacter</taxon>
    </lineage>
</organism>
<reference evidence="2" key="1">
    <citation type="journal article" date="2019" name="Int. J. Syst. Evol. Microbiol.">
        <title>The Global Catalogue of Microorganisms (GCM) 10K type strain sequencing project: providing services to taxonomists for standard genome sequencing and annotation.</title>
        <authorList>
            <consortium name="The Broad Institute Genomics Platform"/>
            <consortium name="The Broad Institute Genome Sequencing Center for Infectious Disease"/>
            <person name="Wu L."/>
            <person name="Ma J."/>
        </authorList>
    </citation>
    <scope>NUCLEOTIDE SEQUENCE [LARGE SCALE GENOMIC DNA]</scope>
    <source>
        <strain evidence="2">KCTC 52366</strain>
    </source>
</reference>
<dbReference type="EMBL" id="JBHRTB010000010">
    <property type="protein sequence ID" value="MFC3142396.1"/>
    <property type="molecule type" value="Genomic_DNA"/>
</dbReference>
<dbReference type="RefSeq" id="WP_275633955.1">
    <property type="nucleotide sequence ID" value="NZ_JARGYD010000007.1"/>
</dbReference>
<comment type="caution">
    <text evidence="1">The sequence shown here is derived from an EMBL/GenBank/DDBJ whole genome shotgun (WGS) entry which is preliminary data.</text>
</comment>
<evidence type="ECO:0000313" key="2">
    <source>
        <dbReference type="Proteomes" id="UP001595632"/>
    </source>
</evidence>
<gene>
    <name evidence="1" type="ORF">ACFOGP_06730</name>
</gene>
<protein>
    <submittedName>
        <fullName evidence="1">Uncharacterized protein</fullName>
    </submittedName>
</protein>
<proteinExistence type="predicted"/>
<accession>A0ABV7GPI7</accession>
<evidence type="ECO:0000313" key="1">
    <source>
        <dbReference type="EMBL" id="MFC3142396.1"/>
    </source>
</evidence>